<dbReference type="SUPFAM" id="SSF50156">
    <property type="entry name" value="PDZ domain-like"/>
    <property type="match status" value="2"/>
</dbReference>
<proteinExistence type="predicted"/>
<dbReference type="SMART" id="SM00228">
    <property type="entry name" value="PDZ"/>
    <property type="match status" value="2"/>
</dbReference>
<dbReference type="InterPro" id="IPR036034">
    <property type="entry name" value="PDZ_sf"/>
</dbReference>
<dbReference type="AlphaFoldDB" id="A0A2V3TR93"/>
<feature type="domain" description="PDZ" evidence="2">
    <location>
        <begin position="1"/>
        <end position="35"/>
    </location>
</feature>
<dbReference type="PROSITE" id="PS50106">
    <property type="entry name" value="PDZ"/>
    <property type="match status" value="2"/>
</dbReference>
<gene>
    <name evidence="3" type="ORF">C7450_1331</name>
</gene>
<accession>A0A2V3TR93</accession>
<dbReference type="RefSeq" id="WP_146227629.1">
    <property type="nucleotide sequence ID" value="NZ_QJJK01000033.1"/>
</dbReference>
<dbReference type="PANTHER" id="PTHR42837:SF2">
    <property type="entry name" value="MEMBRANE METALLOPROTEASE ARASP2, CHLOROPLASTIC-RELATED"/>
    <property type="match status" value="1"/>
</dbReference>
<dbReference type="Proteomes" id="UP000248021">
    <property type="component" value="Unassembled WGS sequence"/>
</dbReference>
<protein>
    <submittedName>
        <fullName evidence="3">PDZ domain-containing protein</fullName>
    </submittedName>
</protein>
<dbReference type="Gene3D" id="2.30.42.10">
    <property type="match status" value="2"/>
</dbReference>
<dbReference type="Pfam" id="PF13180">
    <property type="entry name" value="PDZ_2"/>
    <property type="match status" value="2"/>
</dbReference>
<reference evidence="3 4" key="1">
    <citation type="submission" date="2018-05" db="EMBL/GenBank/DDBJ databases">
        <title>Genomic Encyclopedia of Type Strains, Phase IV (KMG-IV): sequencing the most valuable type-strain genomes for metagenomic binning, comparative biology and taxonomic classification.</title>
        <authorList>
            <person name="Goeker M."/>
        </authorList>
    </citation>
    <scope>NUCLEOTIDE SEQUENCE [LARGE SCALE GENOMIC DNA]</scope>
    <source>
        <strain evidence="3 4">DSM 6462</strain>
    </source>
</reference>
<evidence type="ECO:0000259" key="2">
    <source>
        <dbReference type="PROSITE" id="PS50106"/>
    </source>
</evidence>
<name>A0A2V3TR93_9HYPH</name>
<evidence type="ECO:0000313" key="4">
    <source>
        <dbReference type="Proteomes" id="UP000248021"/>
    </source>
</evidence>
<evidence type="ECO:0000256" key="1">
    <source>
        <dbReference type="ARBA" id="ARBA00001947"/>
    </source>
</evidence>
<dbReference type="OrthoDB" id="9792183at2"/>
<comment type="caution">
    <text evidence="3">The sequence shown here is derived from an EMBL/GenBank/DDBJ whole genome shotgun (WGS) entry which is preliminary data.</text>
</comment>
<comment type="cofactor">
    <cofactor evidence="1">
        <name>Zn(2+)</name>
        <dbReference type="ChEBI" id="CHEBI:29105"/>
    </cofactor>
</comment>
<organism evidence="3 4">
    <name type="scientific">Chelatococcus asaccharovorans</name>
    <dbReference type="NCBI Taxonomy" id="28210"/>
    <lineage>
        <taxon>Bacteria</taxon>
        <taxon>Pseudomonadati</taxon>
        <taxon>Pseudomonadota</taxon>
        <taxon>Alphaproteobacteria</taxon>
        <taxon>Hyphomicrobiales</taxon>
        <taxon>Chelatococcaceae</taxon>
        <taxon>Chelatococcus</taxon>
    </lineage>
</organism>
<dbReference type="PANTHER" id="PTHR42837">
    <property type="entry name" value="REGULATOR OF SIGMA-E PROTEASE RSEP"/>
    <property type="match status" value="1"/>
</dbReference>
<dbReference type="EMBL" id="QJJK01000033">
    <property type="protein sequence ID" value="PXW50058.1"/>
    <property type="molecule type" value="Genomic_DNA"/>
</dbReference>
<dbReference type="GO" id="GO:0016020">
    <property type="term" value="C:membrane"/>
    <property type="evidence" value="ECO:0007669"/>
    <property type="project" value="InterPro"/>
</dbReference>
<feature type="non-terminal residue" evidence="3">
    <location>
        <position position="1"/>
    </location>
</feature>
<feature type="domain" description="PDZ" evidence="2">
    <location>
        <begin position="77"/>
        <end position="167"/>
    </location>
</feature>
<dbReference type="GO" id="GO:0006508">
    <property type="term" value="P:proteolysis"/>
    <property type="evidence" value="ECO:0007669"/>
    <property type="project" value="InterPro"/>
</dbReference>
<dbReference type="InterPro" id="IPR004387">
    <property type="entry name" value="Pept_M50_Zn"/>
</dbReference>
<keyword evidence="4" id="KW-1185">Reference proteome</keyword>
<dbReference type="GO" id="GO:0004222">
    <property type="term" value="F:metalloendopeptidase activity"/>
    <property type="evidence" value="ECO:0007669"/>
    <property type="project" value="InterPro"/>
</dbReference>
<sequence length="178" mass="18000">EGAIVARVEDTGPAAKAGLKAGDAIVAIDGKTVSDARALSREIAGHAPGSKLNLSVWRDGKTEKVALTLATMPGEKTAALDTDAAGGQGKLGLQLAPAASVGGAGKDGVVVMGVQPGSPAEERGLKTGDVIVEASGRKVERPADITKVIAEVKKEGRKAVLFRLKTEDGSRFVALPVA</sequence>
<dbReference type="InterPro" id="IPR001478">
    <property type="entry name" value="PDZ"/>
</dbReference>
<evidence type="ECO:0000313" key="3">
    <source>
        <dbReference type="EMBL" id="PXW50058.1"/>
    </source>
</evidence>